<sequence>MTNVRIEVDLLGKREVPNDAYWGIHTLRAMENFNISTHTISDVPEFIR</sequence>
<dbReference type="Gene3D" id="1.10.275.10">
    <property type="entry name" value="Fumarase/aspartase (N-terminal domain)"/>
    <property type="match status" value="1"/>
</dbReference>
<proteinExistence type="predicted"/>
<keyword evidence="1" id="KW-0456">Lyase</keyword>
<gene>
    <name evidence="1" type="primary">aspA_1</name>
    <name evidence="1" type="ORF">NCTC11296_00181</name>
</gene>
<dbReference type="EC" id="4.3.1.1" evidence="1"/>
<dbReference type="GO" id="GO:0006531">
    <property type="term" value="P:aspartate metabolic process"/>
    <property type="evidence" value="ECO:0007669"/>
    <property type="project" value="TreeGrafter"/>
</dbReference>
<evidence type="ECO:0000313" key="2">
    <source>
        <dbReference type="Proteomes" id="UP000254465"/>
    </source>
</evidence>
<dbReference type="InterPro" id="IPR024083">
    <property type="entry name" value="Fumarase/histidase_N"/>
</dbReference>
<reference evidence="1 2" key="1">
    <citation type="submission" date="2018-06" db="EMBL/GenBank/DDBJ databases">
        <authorList>
            <consortium name="Pathogen Informatics"/>
            <person name="Doyle S."/>
        </authorList>
    </citation>
    <scope>NUCLEOTIDE SEQUENCE [LARGE SCALE GENOMIC DNA]</scope>
    <source>
        <strain evidence="1 2">NCTC11296</strain>
    </source>
</reference>
<organism evidence="1 2">
    <name type="scientific">Avibacterium paragallinarum</name>
    <name type="common">Haemophilus gallinarum</name>
    <dbReference type="NCBI Taxonomy" id="728"/>
    <lineage>
        <taxon>Bacteria</taxon>
        <taxon>Pseudomonadati</taxon>
        <taxon>Pseudomonadota</taxon>
        <taxon>Gammaproteobacteria</taxon>
        <taxon>Pasteurellales</taxon>
        <taxon>Pasteurellaceae</taxon>
        <taxon>Avibacterium</taxon>
    </lineage>
</organism>
<evidence type="ECO:0000313" key="1">
    <source>
        <dbReference type="EMBL" id="STO70301.1"/>
    </source>
</evidence>
<dbReference type="GO" id="GO:0005829">
    <property type="term" value="C:cytosol"/>
    <property type="evidence" value="ECO:0007669"/>
    <property type="project" value="TreeGrafter"/>
</dbReference>
<name>A0A377I553_AVIPA</name>
<dbReference type="SUPFAM" id="SSF48557">
    <property type="entry name" value="L-aspartase-like"/>
    <property type="match status" value="1"/>
</dbReference>
<dbReference type="EMBL" id="UGHK01000001">
    <property type="protein sequence ID" value="STO70301.1"/>
    <property type="molecule type" value="Genomic_DNA"/>
</dbReference>
<dbReference type="InterPro" id="IPR008948">
    <property type="entry name" value="L-Aspartase-like"/>
</dbReference>
<dbReference type="PANTHER" id="PTHR42696">
    <property type="entry name" value="ASPARTATE AMMONIA-LYASE"/>
    <property type="match status" value="1"/>
</dbReference>
<accession>A0A377I553</accession>
<protein>
    <submittedName>
        <fullName evidence="1">Aspartate ammonia-lyase</fullName>
        <ecNumber evidence="1">4.3.1.1</ecNumber>
    </submittedName>
</protein>
<dbReference type="InterPro" id="IPR051546">
    <property type="entry name" value="Aspartate_Ammonia-Lyase"/>
</dbReference>
<dbReference type="AlphaFoldDB" id="A0A377I553"/>
<dbReference type="PANTHER" id="PTHR42696:SF2">
    <property type="entry name" value="ASPARTATE AMMONIA-LYASE"/>
    <property type="match status" value="1"/>
</dbReference>
<dbReference type="GO" id="GO:0008797">
    <property type="term" value="F:aspartate ammonia-lyase activity"/>
    <property type="evidence" value="ECO:0007669"/>
    <property type="project" value="UniProtKB-EC"/>
</dbReference>
<dbReference type="Proteomes" id="UP000254465">
    <property type="component" value="Unassembled WGS sequence"/>
</dbReference>